<evidence type="ECO:0000313" key="3">
    <source>
        <dbReference type="Proteomes" id="UP001596406"/>
    </source>
</evidence>
<keyword evidence="1" id="KW-0479">Metal-binding</keyword>
<gene>
    <name evidence="2" type="ORF">ACFQHK_10360</name>
</gene>
<accession>A0ABD5UFE8</accession>
<dbReference type="AlphaFoldDB" id="A0ABD5UFE8"/>
<keyword evidence="1" id="KW-0408">Iron</keyword>
<comment type="catalytic activity">
    <reaction evidence="1">
        <text>all-trans-beta-carotene + O2 = 2 all-trans-retinal</text>
        <dbReference type="Rhea" id="RHEA:32887"/>
        <dbReference type="ChEBI" id="CHEBI:15379"/>
        <dbReference type="ChEBI" id="CHEBI:17579"/>
        <dbReference type="ChEBI" id="CHEBI:17898"/>
        <dbReference type="EC" id="1.13.11.63"/>
    </reaction>
</comment>
<comment type="subcellular location">
    <subcellularLocation>
        <location evidence="1">Cell membrane</location>
        <topology evidence="1">Multi-pass membrane protein</topology>
    </subcellularLocation>
</comment>
<dbReference type="GO" id="GO:0010436">
    <property type="term" value="F:carotenoid dioxygenase activity"/>
    <property type="evidence" value="ECO:0007669"/>
    <property type="project" value="UniProtKB-UniRule"/>
</dbReference>
<keyword evidence="3" id="KW-1185">Reference proteome</keyword>
<comment type="cofactor">
    <cofactor evidence="1">
        <name>Fe(2+)</name>
        <dbReference type="ChEBI" id="CHEBI:29033"/>
    </cofactor>
</comment>
<keyword evidence="1" id="KW-0812">Transmembrane</keyword>
<dbReference type="InterPro" id="IPR022270">
    <property type="entry name" value="Blh_diox"/>
</dbReference>
<dbReference type="RefSeq" id="WP_304448585.1">
    <property type="nucleotide sequence ID" value="NZ_JARRAH010000001.1"/>
</dbReference>
<dbReference type="HAMAP" id="MF_02093">
    <property type="entry name" value="Beta_carotene_diox"/>
    <property type="match status" value="1"/>
</dbReference>
<organism evidence="2 3">
    <name type="scientific">Halomarina ordinaria</name>
    <dbReference type="NCBI Taxonomy" id="3033939"/>
    <lineage>
        <taxon>Archaea</taxon>
        <taxon>Methanobacteriati</taxon>
        <taxon>Methanobacteriota</taxon>
        <taxon>Stenosarchaea group</taxon>
        <taxon>Halobacteria</taxon>
        <taxon>Halobacteriales</taxon>
        <taxon>Natronomonadaceae</taxon>
        <taxon>Halomarina</taxon>
    </lineage>
</organism>
<dbReference type="NCBIfam" id="TIGR03753">
    <property type="entry name" value="blh_monoox"/>
    <property type="match status" value="1"/>
</dbReference>
<comment type="function">
    <text evidence="1">Catalyzes the cleavage of beta-carotene at its central double bond (15,15') to yield two molecules of all-trans-retinal.</text>
</comment>
<evidence type="ECO:0000256" key="1">
    <source>
        <dbReference type="HAMAP-Rule" id="MF_02093"/>
    </source>
</evidence>
<reference evidence="2 3" key="1">
    <citation type="journal article" date="2019" name="Int. J. Syst. Evol. Microbiol.">
        <title>The Global Catalogue of Microorganisms (GCM) 10K type strain sequencing project: providing services to taxonomists for standard genome sequencing and annotation.</title>
        <authorList>
            <consortium name="The Broad Institute Genomics Platform"/>
            <consortium name="The Broad Institute Genome Sequencing Center for Infectious Disease"/>
            <person name="Wu L."/>
            <person name="Ma J."/>
        </authorList>
    </citation>
    <scope>NUCLEOTIDE SEQUENCE [LARGE SCALE GENOMIC DNA]</scope>
    <source>
        <strain evidence="2 3">PSRA2</strain>
    </source>
</reference>
<keyword evidence="1" id="KW-0223">Dioxygenase</keyword>
<dbReference type="GO" id="GO:0005506">
    <property type="term" value="F:iron ion binding"/>
    <property type="evidence" value="ECO:0007669"/>
    <property type="project" value="UniProtKB-UniRule"/>
</dbReference>
<protein>
    <recommendedName>
        <fullName evidence="1">Probable beta-carotene 15,15'-dioxygenase</fullName>
        <ecNumber evidence="1">1.13.11.63</ecNumber>
    </recommendedName>
</protein>
<sequence>MGGRSMGVTVERPTPALRGVYRRLAARPAWVICALFVVGATLGRALDVSLPPSIRYLPLAASVVVFGLPHGAIDYLVPARVDDCSPPRSMAAVGGLYAVFGGAYAVLWLITPLAAAAGFIALTWFHWGQGDVHALVAFVEADHLDSTGLRVTTGGVRGGLPMFVPLLAFPERYRTVVDSWVGLFGTDVSAMWLFAGGTRLVGGAVFLTVSVGVLLVGYRRDGGRGWQVDAGETALLWLFFLTVPPVVAIGVYFCVWHSLRHVLRVVAVDGTGTRTGTGPVTPRSVVVSSAREAAPTTALALVFLVGFASLVPVAPASTASGAAVYLVFVAVLTLPHVAVVTWMDYREGIWWG</sequence>
<feature type="binding site" evidence="1">
    <location>
        <position position="70"/>
    </location>
    <ligand>
        <name>Fe cation</name>
        <dbReference type="ChEBI" id="CHEBI:24875"/>
    </ligand>
</feature>
<dbReference type="EC" id="1.13.11.63" evidence="1"/>
<keyword evidence="1" id="KW-0472">Membrane</keyword>
<dbReference type="Proteomes" id="UP001596406">
    <property type="component" value="Unassembled WGS sequence"/>
</dbReference>
<dbReference type="GO" id="GO:0003834">
    <property type="term" value="F:beta-carotene 15,15'-dioxygenase activity"/>
    <property type="evidence" value="ECO:0007669"/>
    <property type="project" value="UniProtKB-EC"/>
</dbReference>
<feature type="transmembrane region" description="Helical" evidence="1">
    <location>
        <begin position="28"/>
        <end position="46"/>
    </location>
</feature>
<feature type="transmembrane region" description="Helical" evidence="1">
    <location>
        <begin position="298"/>
        <end position="316"/>
    </location>
</feature>
<dbReference type="GO" id="GO:0016121">
    <property type="term" value="P:carotene catabolic process"/>
    <property type="evidence" value="ECO:0007669"/>
    <property type="project" value="UniProtKB-UniRule"/>
</dbReference>
<dbReference type="EMBL" id="JBHSXM010000001">
    <property type="protein sequence ID" value="MFC6836911.1"/>
    <property type="molecule type" value="Genomic_DNA"/>
</dbReference>
<evidence type="ECO:0000313" key="2">
    <source>
        <dbReference type="EMBL" id="MFC6836911.1"/>
    </source>
</evidence>
<keyword evidence="1" id="KW-0560">Oxidoreductase</keyword>
<feature type="transmembrane region" description="Helical" evidence="1">
    <location>
        <begin position="190"/>
        <end position="215"/>
    </location>
</feature>
<feature type="binding site" evidence="1">
    <location>
        <position position="126"/>
    </location>
    <ligand>
        <name>Fe cation</name>
        <dbReference type="ChEBI" id="CHEBI:24875"/>
    </ligand>
</feature>
<comment type="caution">
    <text evidence="2">The sequence shown here is derived from an EMBL/GenBank/DDBJ whole genome shotgun (WGS) entry which is preliminary data.</text>
</comment>
<feature type="binding site" evidence="1">
    <location>
        <position position="257"/>
    </location>
    <ligand>
        <name>Fe cation</name>
        <dbReference type="ChEBI" id="CHEBI:24875"/>
    </ligand>
</feature>
<name>A0ABD5UFE8_9EURY</name>
<dbReference type="GO" id="GO:0005886">
    <property type="term" value="C:plasma membrane"/>
    <property type="evidence" value="ECO:0007669"/>
    <property type="project" value="UniProtKB-SubCell"/>
</dbReference>
<keyword evidence="1" id="KW-1133">Transmembrane helix</keyword>
<proteinExistence type="inferred from homology"/>
<comment type="similarity">
    <text evidence="1">Belongs to the Brp/Blh beta-carotene diooxygenase family.</text>
</comment>
<feature type="transmembrane region" description="Helical" evidence="1">
    <location>
        <begin position="235"/>
        <end position="255"/>
    </location>
</feature>
<feature type="transmembrane region" description="Helical" evidence="1">
    <location>
        <begin position="58"/>
        <end position="77"/>
    </location>
</feature>
<keyword evidence="1" id="KW-1003">Cell membrane</keyword>
<feature type="binding site" evidence="1">
    <location>
        <position position="261"/>
    </location>
    <ligand>
        <name>Fe cation</name>
        <dbReference type="ChEBI" id="CHEBI:24875"/>
    </ligand>
</feature>
<feature type="transmembrane region" description="Helical" evidence="1">
    <location>
        <begin position="322"/>
        <end position="343"/>
    </location>
</feature>
<feature type="transmembrane region" description="Helical" evidence="1">
    <location>
        <begin position="97"/>
        <end position="127"/>
    </location>
</feature>
<dbReference type="Pfam" id="PF15461">
    <property type="entry name" value="BCD"/>
    <property type="match status" value="1"/>
</dbReference>